<comment type="caution">
    <text evidence="2">The sequence shown here is derived from an EMBL/GenBank/DDBJ whole genome shotgun (WGS) entry which is preliminary data.</text>
</comment>
<dbReference type="Proteomes" id="UP000245998">
    <property type="component" value="Unassembled WGS sequence"/>
</dbReference>
<evidence type="ECO:0000313" key="3">
    <source>
        <dbReference type="Proteomes" id="UP000245998"/>
    </source>
</evidence>
<name>A0A2U1K7J6_9BACI</name>
<dbReference type="InterPro" id="IPR029068">
    <property type="entry name" value="Glyas_Bleomycin-R_OHBP_Dase"/>
</dbReference>
<dbReference type="Pfam" id="PF00903">
    <property type="entry name" value="Glyoxalase"/>
    <property type="match status" value="1"/>
</dbReference>
<feature type="domain" description="VOC" evidence="1">
    <location>
        <begin position="9"/>
        <end position="126"/>
    </location>
</feature>
<organism evidence="2 3">
    <name type="scientific">Pueribacillus theae</name>
    <dbReference type="NCBI Taxonomy" id="2171751"/>
    <lineage>
        <taxon>Bacteria</taxon>
        <taxon>Bacillati</taxon>
        <taxon>Bacillota</taxon>
        <taxon>Bacilli</taxon>
        <taxon>Bacillales</taxon>
        <taxon>Bacillaceae</taxon>
        <taxon>Pueribacillus</taxon>
    </lineage>
</organism>
<dbReference type="CDD" id="cd07246">
    <property type="entry name" value="VOC_like"/>
    <property type="match status" value="1"/>
</dbReference>
<dbReference type="Gene3D" id="3.30.720.120">
    <property type="match status" value="1"/>
</dbReference>
<dbReference type="PANTHER" id="PTHR34109">
    <property type="entry name" value="BNAUNNG04460D PROTEIN-RELATED"/>
    <property type="match status" value="1"/>
</dbReference>
<evidence type="ECO:0000313" key="2">
    <source>
        <dbReference type="EMBL" id="PWA12858.1"/>
    </source>
</evidence>
<dbReference type="Gene3D" id="3.30.720.110">
    <property type="match status" value="1"/>
</dbReference>
<reference evidence="2 3" key="1">
    <citation type="submission" date="2018-04" db="EMBL/GenBank/DDBJ databases">
        <title>Camelliibacillus theae gen. nov., sp. nov., isolated from Pu'er tea.</title>
        <authorList>
            <person name="Niu L."/>
        </authorList>
    </citation>
    <scope>NUCLEOTIDE SEQUENCE [LARGE SCALE GENOMIC DNA]</scope>
    <source>
        <strain evidence="2 3">T8</strain>
    </source>
</reference>
<gene>
    <name evidence="2" type="ORF">DCC39_04235</name>
</gene>
<dbReference type="SUPFAM" id="SSF54593">
    <property type="entry name" value="Glyoxalase/Bleomycin resistance protein/Dihydroxybiphenyl dioxygenase"/>
    <property type="match status" value="1"/>
</dbReference>
<evidence type="ECO:0000259" key="1">
    <source>
        <dbReference type="PROSITE" id="PS51819"/>
    </source>
</evidence>
<dbReference type="PANTHER" id="PTHR34109:SF1">
    <property type="entry name" value="VOC DOMAIN-CONTAINING PROTEIN"/>
    <property type="match status" value="1"/>
</dbReference>
<dbReference type="InterPro" id="IPR037523">
    <property type="entry name" value="VOC_core"/>
</dbReference>
<keyword evidence="3" id="KW-1185">Reference proteome</keyword>
<dbReference type="AlphaFoldDB" id="A0A2U1K7J6"/>
<accession>A0A2U1K7J6</accession>
<dbReference type="InterPro" id="IPR004360">
    <property type="entry name" value="Glyas_Fos-R_dOase_dom"/>
</dbReference>
<protein>
    <submittedName>
        <fullName evidence="2">Glyoxalase</fullName>
    </submittedName>
</protein>
<dbReference type="PROSITE" id="PS51819">
    <property type="entry name" value="VOC"/>
    <property type="match status" value="1"/>
</dbReference>
<proteinExistence type="predicted"/>
<dbReference type="OrthoDB" id="9795306at2"/>
<dbReference type="EMBL" id="QCZG01000005">
    <property type="protein sequence ID" value="PWA12858.1"/>
    <property type="molecule type" value="Genomic_DNA"/>
</dbReference>
<sequence>MVNKPIRDCFHTVTPYLIVQGADKLIDFLIKAFEARELNRTTDSDGFIRHAEVKLGDSIIECSERREQYPPMQNAIHLYVSDTDESYRRALDAGATSLYEPEDMPYGERSAGVKDPFGNHWYIATWLGTDK</sequence>